<evidence type="ECO:0000259" key="6">
    <source>
        <dbReference type="Pfam" id="PF13515"/>
    </source>
</evidence>
<dbReference type="EMBL" id="FNAP01000002">
    <property type="protein sequence ID" value="SDD90185.1"/>
    <property type="molecule type" value="Genomic_DNA"/>
</dbReference>
<gene>
    <name evidence="7" type="ORF">SAMN05421720_10226</name>
</gene>
<dbReference type="GO" id="GO:0016020">
    <property type="term" value="C:membrane"/>
    <property type="evidence" value="ECO:0007669"/>
    <property type="project" value="UniProtKB-SubCell"/>
</dbReference>
<accession>A0A1G6YKM0</accession>
<evidence type="ECO:0000256" key="4">
    <source>
        <dbReference type="ARBA" id="ARBA00023136"/>
    </source>
</evidence>
<feature type="transmembrane region" description="Helical" evidence="5">
    <location>
        <begin position="319"/>
        <end position="343"/>
    </location>
</feature>
<dbReference type="AlphaFoldDB" id="A0A1G6YKM0"/>
<protein>
    <submittedName>
        <fullName evidence="7">Fusaric acid resistance protein-like</fullName>
    </submittedName>
</protein>
<feature type="domain" description="Integral membrane bound transporter" evidence="6">
    <location>
        <begin position="204"/>
        <end position="333"/>
    </location>
</feature>
<evidence type="ECO:0000256" key="3">
    <source>
        <dbReference type="ARBA" id="ARBA00022989"/>
    </source>
</evidence>
<evidence type="ECO:0000256" key="1">
    <source>
        <dbReference type="ARBA" id="ARBA00004141"/>
    </source>
</evidence>
<comment type="subcellular location">
    <subcellularLocation>
        <location evidence="1">Membrane</location>
        <topology evidence="1">Multi-pass membrane protein</topology>
    </subcellularLocation>
</comment>
<dbReference type="STRING" id="69960.SAMN05421720_10226"/>
<dbReference type="RefSeq" id="WP_143027077.1">
    <property type="nucleotide sequence ID" value="NZ_FNAP01000002.1"/>
</dbReference>
<feature type="transmembrane region" description="Helical" evidence="5">
    <location>
        <begin position="287"/>
        <end position="307"/>
    </location>
</feature>
<keyword evidence="4 5" id="KW-0472">Membrane</keyword>
<dbReference type="OrthoDB" id="581879at2"/>
<evidence type="ECO:0000256" key="5">
    <source>
        <dbReference type="SAM" id="Phobius"/>
    </source>
</evidence>
<feature type="transmembrane region" description="Helical" evidence="5">
    <location>
        <begin position="218"/>
        <end position="238"/>
    </location>
</feature>
<feature type="transmembrane region" description="Helical" evidence="5">
    <location>
        <begin position="250"/>
        <end position="275"/>
    </location>
</feature>
<organism evidence="7 8">
    <name type="scientific">Rhodospira trueperi</name>
    <dbReference type="NCBI Taxonomy" id="69960"/>
    <lineage>
        <taxon>Bacteria</taxon>
        <taxon>Pseudomonadati</taxon>
        <taxon>Pseudomonadota</taxon>
        <taxon>Alphaproteobacteria</taxon>
        <taxon>Rhodospirillales</taxon>
        <taxon>Rhodospirillaceae</taxon>
        <taxon>Rhodospira</taxon>
    </lineage>
</organism>
<evidence type="ECO:0000256" key="2">
    <source>
        <dbReference type="ARBA" id="ARBA00022692"/>
    </source>
</evidence>
<feature type="transmembrane region" description="Helical" evidence="5">
    <location>
        <begin position="74"/>
        <end position="93"/>
    </location>
</feature>
<dbReference type="InterPro" id="IPR049453">
    <property type="entry name" value="Memb_transporter_dom"/>
</dbReference>
<feature type="transmembrane region" description="Helical" evidence="5">
    <location>
        <begin position="125"/>
        <end position="141"/>
    </location>
</feature>
<reference evidence="7 8" key="1">
    <citation type="submission" date="2016-10" db="EMBL/GenBank/DDBJ databases">
        <authorList>
            <person name="de Groot N.N."/>
        </authorList>
    </citation>
    <scope>NUCLEOTIDE SEQUENCE [LARGE SCALE GENOMIC DNA]</scope>
    <source>
        <strain evidence="7 8">ATCC 700224</strain>
    </source>
</reference>
<evidence type="ECO:0000313" key="7">
    <source>
        <dbReference type="EMBL" id="SDD90185.1"/>
    </source>
</evidence>
<dbReference type="Proteomes" id="UP000199412">
    <property type="component" value="Unassembled WGS sequence"/>
</dbReference>
<evidence type="ECO:0000313" key="8">
    <source>
        <dbReference type="Proteomes" id="UP000199412"/>
    </source>
</evidence>
<name>A0A1G6YKM0_9PROT</name>
<keyword evidence="3 5" id="KW-1133">Transmembrane helix</keyword>
<feature type="transmembrane region" description="Helical" evidence="5">
    <location>
        <begin position="100"/>
        <end position="119"/>
    </location>
</feature>
<keyword evidence="2 5" id="KW-0812">Transmembrane</keyword>
<feature type="transmembrane region" description="Helical" evidence="5">
    <location>
        <begin position="190"/>
        <end position="211"/>
    </location>
</feature>
<sequence length="365" mass="39127">MFQRLKTTLINEARTFAQIRTADRPWHMPVAAALATGAPMLTGAWFGHVEFGQASALGGLVLIYLPPTPLSHRMLVLMACAFSLTACFTLGVISHFFPPVMMPALCFIAIMALMVARFYGLGMPGALFFVMAASIGAYLPLEVIEVPLYVGLVSMGCLLSCIIGFAYSLYDLRTRAPKPVPPRPDPTFDFIIVEPVIIGAFVGLALVLAQILDMEKAYWVPVSCLAVIQGASSLRAVWERQLHRLVGTALGVLLAGVILLVPLTPWTLALIMMALSFAIETIVVRHYAFAVVFVTPLTILLADAAHLDETGAAGALMSARFLDTVLGCLVGLAGGVCLHNSGVRDRVRRALRRLIPARLADGGAA</sequence>
<feature type="transmembrane region" description="Helical" evidence="5">
    <location>
        <begin position="148"/>
        <end position="170"/>
    </location>
</feature>
<dbReference type="Pfam" id="PF13515">
    <property type="entry name" value="FUSC_2"/>
    <property type="match status" value="1"/>
</dbReference>
<keyword evidence="8" id="KW-1185">Reference proteome</keyword>
<proteinExistence type="predicted"/>